<feature type="transmembrane region" description="Helical" evidence="5">
    <location>
        <begin position="343"/>
        <end position="364"/>
    </location>
</feature>
<evidence type="ECO:0000313" key="8">
    <source>
        <dbReference type="Proteomes" id="UP000276443"/>
    </source>
</evidence>
<evidence type="ECO:0000256" key="3">
    <source>
        <dbReference type="ARBA" id="ARBA00022989"/>
    </source>
</evidence>
<protein>
    <submittedName>
        <fullName evidence="7">Putative inorganic carbon (HCO3(-)) transporter</fullName>
    </submittedName>
</protein>
<feature type="transmembrane region" description="Helical" evidence="5">
    <location>
        <begin position="5"/>
        <end position="25"/>
    </location>
</feature>
<keyword evidence="8" id="KW-1185">Reference proteome</keyword>
<evidence type="ECO:0000256" key="4">
    <source>
        <dbReference type="ARBA" id="ARBA00023136"/>
    </source>
</evidence>
<keyword evidence="2 5" id="KW-0812">Transmembrane</keyword>
<accession>A0A3N5B9T5</accession>
<dbReference type="Proteomes" id="UP000276443">
    <property type="component" value="Unassembled WGS sequence"/>
</dbReference>
<feature type="transmembrane region" description="Helical" evidence="5">
    <location>
        <begin position="221"/>
        <end position="239"/>
    </location>
</feature>
<sequence>MYSRWFTWILTGFLVLFPLMVWPYFNITYSTLLKYLYLLGLVFVFWVVIGVKSLFRTIDVPVFRSRAEQLALLFLLLAGVATYFSVEPVPSIVGQEYKFLGLFAWVSFISVFVFVYHFIPAENHLRLIQLIVVASIPVALYGIFQHFWINLLLEEPIESTFIKSWAFFDNSNHFGTYAMLMLMLLFVVYMLSQKRVSSVMWIVVGVVIFVALLYSGSRSGWLGLFAGALLITGHLVFRMKYLLKRWVVMMAVLFVTMLVVNFSEGNFILDRFISIGEEAQQIVEPDEEQEPPARWSFWTTSVGLMGENFWTGTGPSTFNTVYYDAIGVEDGLHDNSHNEFVEIGLTLGVPALVVYLMFIGLVLWRGVQYVRTAEGSEKILVVLLLAAVVAYLVKVMFNVSVIPVAPFFFVVLGVVWRRSVFGKE</sequence>
<feature type="domain" description="O-antigen ligase-related" evidence="6">
    <location>
        <begin position="206"/>
        <end position="356"/>
    </location>
</feature>
<dbReference type="AlphaFoldDB" id="A0A3N5B9T5"/>
<organism evidence="7 8">
    <name type="scientific">Aquisalibacillus elongatus</name>
    <dbReference type="NCBI Taxonomy" id="485577"/>
    <lineage>
        <taxon>Bacteria</taxon>
        <taxon>Bacillati</taxon>
        <taxon>Bacillota</taxon>
        <taxon>Bacilli</taxon>
        <taxon>Bacillales</taxon>
        <taxon>Bacillaceae</taxon>
        <taxon>Aquisalibacillus</taxon>
    </lineage>
</organism>
<dbReference type="Pfam" id="PF04932">
    <property type="entry name" value="Wzy_C"/>
    <property type="match status" value="1"/>
</dbReference>
<evidence type="ECO:0000259" key="6">
    <source>
        <dbReference type="Pfam" id="PF04932"/>
    </source>
</evidence>
<dbReference type="OrthoDB" id="1762823at2"/>
<feature type="transmembrane region" description="Helical" evidence="5">
    <location>
        <begin position="173"/>
        <end position="191"/>
    </location>
</feature>
<keyword evidence="4 5" id="KW-0472">Membrane</keyword>
<reference evidence="7 8" key="1">
    <citation type="submission" date="2018-11" db="EMBL/GenBank/DDBJ databases">
        <title>Genomic Encyclopedia of Type Strains, Phase IV (KMG-IV): sequencing the most valuable type-strain genomes for metagenomic binning, comparative biology and taxonomic classification.</title>
        <authorList>
            <person name="Goeker M."/>
        </authorList>
    </citation>
    <scope>NUCLEOTIDE SEQUENCE [LARGE SCALE GENOMIC DNA]</scope>
    <source>
        <strain evidence="7 8">DSM 18090</strain>
    </source>
</reference>
<comment type="caution">
    <text evidence="7">The sequence shown here is derived from an EMBL/GenBank/DDBJ whole genome shotgun (WGS) entry which is preliminary data.</text>
</comment>
<gene>
    <name evidence="7" type="ORF">EDC24_1427</name>
</gene>
<dbReference type="EMBL" id="RKRF01000008">
    <property type="protein sequence ID" value="RPF54234.1"/>
    <property type="molecule type" value="Genomic_DNA"/>
</dbReference>
<evidence type="ECO:0000256" key="1">
    <source>
        <dbReference type="ARBA" id="ARBA00004141"/>
    </source>
</evidence>
<feature type="transmembrane region" description="Helical" evidence="5">
    <location>
        <begin position="67"/>
        <end position="86"/>
    </location>
</feature>
<feature type="transmembrane region" description="Helical" evidence="5">
    <location>
        <begin position="37"/>
        <end position="55"/>
    </location>
</feature>
<evidence type="ECO:0000256" key="5">
    <source>
        <dbReference type="SAM" id="Phobius"/>
    </source>
</evidence>
<name>A0A3N5B9T5_9BACI</name>
<comment type="subcellular location">
    <subcellularLocation>
        <location evidence="1">Membrane</location>
        <topology evidence="1">Multi-pass membrane protein</topology>
    </subcellularLocation>
</comment>
<feature type="transmembrane region" description="Helical" evidence="5">
    <location>
        <begin position="198"/>
        <end position="215"/>
    </location>
</feature>
<dbReference type="PANTHER" id="PTHR37422">
    <property type="entry name" value="TEICHURONIC ACID BIOSYNTHESIS PROTEIN TUAE"/>
    <property type="match status" value="1"/>
</dbReference>
<proteinExistence type="predicted"/>
<feature type="transmembrane region" description="Helical" evidence="5">
    <location>
        <begin position="246"/>
        <end position="263"/>
    </location>
</feature>
<evidence type="ECO:0000256" key="2">
    <source>
        <dbReference type="ARBA" id="ARBA00022692"/>
    </source>
</evidence>
<dbReference type="GO" id="GO:0016020">
    <property type="term" value="C:membrane"/>
    <property type="evidence" value="ECO:0007669"/>
    <property type="project" value="UniProtKB-SubCell"/>
</dbReference>
<feature type="transmembrane region" description="Helical" evidence="5">
    <location>
        <begin position="131"/>
        <end position="153"/>
    </location>
</feature>
<keyword evidence="3 5" id="KW-1133">Transmembrane helix</keyword>
<dbReference type="InterPro" id="IPR051533">
    <property type="entry name" value="WaaL-like"/>
</dbReference>
<feature type="transmembrane region" description="Helical" evidence="5">
    <location>
        <begin position="98"/>
        <end position="119"/>
    </location>
</feature>
<evidence type="ECO:0000313" key="7">
    <source>
        <dbReference type="EMBL" id="RPF54234.1"/>
    </source>
</evidence>
<dbReference type="InterPro" id="IPR007016">
    <property type="entry name" value="O-antigen_ligase-rel_domated"/>
</dbReference>
<dbReference type="PANTHER" id="PTHR37422:SF13">
    <property type="entry name" value="LIPOPOLYSACCHARIDE BIOSYNTHESIS PROTEIN PA4999-RELATED"/>
    <property type="match status" value="1"/>
</dbReference>
<feature type="transmembrane region" description="Helical" evidence="5">
    <location>
        <begin position="376"/>
        <end position="393"/>
    </location>
</feature>